<comment type="similarity">
    <text evidence="12">Belongs to the LpxC family.</text>
</comment>
<evidence type="ECO:0000256" key="2">
    <source>
        <dbReference type="ARBA" id="ARBA00002923"/>
    </source>
</evidence>
<dbReference type="Gene3D" id="3.30.230.20">
    <property type="entry name" value="lpxc deacetylase, domain 1"/>
    <property type="match status" value="1"/>
</dbReference>
<feature type="binding site" evidence="12">
    <location>
        <position position="236"/>
    </location>
    <ligand>
        <name>Zn(2+)</name>
        <dbReference type="ChEBI" id="CHEBI:29105"/>
    </ligand>
</feature>
<dbReference type="GO" id="GO:0103117">
    <property type="term" value="F:UDP-3-O-acyl-N-acetylglucosamine deacetylase activity"/>
    <property type="evidence" value="ECO:0007669"/>
    <property type="project" value="UniProtKB-EC"/>
</dbReference>
<feature type="active site" description="Proton donor" evidence="12">
    <location>
        <position position="263"/>
    </location>
</feature>
<comment type="caution">
    <text evidence="13">The sequence shown here is derived from an EMBL/GenBank/DDBJ whole genome shotgun (WGS) entry which is preliminary data.</text>
</comment>
<evidence type="ECO:0000256" key="8">
    <source>
        <dbReference type="ARBA" id="ARBA00022801"/>
    </source>
</evidence>
<keyword evidence="7 12" id="KW-0479">Metal-binding</keyword>
<dbReference type="NCBIfam" id="TIGR00325">
    <property type="entry name" value="lpxC"/>
    <property type="match status" value="1"/>
</dbReference>
<proteinExistence type="inferred from homology"/>
<evidence type="ECO:0000256" key="1">
    <source>
        <dbReference type="ARBA" id="ARBA00001947"/>
    </source>
</evidence>
<name>A0ABT5T4N3_9RHOB</name>
<feature type="binding site" evidence="12">
    <location>
        <position position="79"/>
    </location>
    <ligand>
        <name>Zn(2+)</name>
        <dbReference type="ChEBI" id="CHEBI:29105"/>
    </ligand>
</feature>
<organism evidence="13 14">
    <name type="scientific">Roseinatronobacter alkalisoli</name>
    <dbReference type="NCBI Taxonomy" id="3028235"/>
    <lineage>
        <taxon>Bacteria</taxon>
        <taxon>Pseudomonadati</taxon>
        <taxon>Pseudomonadota</taxon>
        <taxon>Alphaproteobacteria</taxon>
        <taxon>Rhodobacterales</taxon>
        <taxon>Paracoccaceae</taxon>
        <taxon>Roseinatronobacter</taxon>
    </lineage>
</organism>
<comment type="cofactor">
    <cofactor evidence="1 12">
        <name>Zn(2+)</name>
        <dbReference type="ChEBI" id="CHEBI:29105"/>
    </cofactor>
</comment>
<dbReference type="Proteomes" id="UP001431784">
    <property type="component" value="Unassembled WGS sequence"/>
</dbReference>
<evidence type="ECO:0000256" key="7">
    <source>
        <dbReference type="ARBA" id="ARBA00022723"/>
    </source>
</evidence>
<protein>
    <recommendedName>
        <fullName evidence="4 12">UDP-3-O-acyl-N-acetylglucosamine deacetylase</fullName>
        <shortName evidence="12">UDP-3-O-acyl-GlcNAc deacetylase</shortName>
        <ecNumber evidence="4 12">3.5.1.108</ecNumber>
    </recommendedName>
    <alternativeName>
        <fullName evidence="12">UDP-3-O-[R-3-hydroxymyristoyl]-N-acetylglucosamine deacetylase</fullName>
    </alternativeName>
</protein>
<comment type="catalytic activity">
    <reaction evidence="11 12">
        <text>a UDP-3-O-[(3R)-3-hydroxyacyl]-N-acetyl-alpha-D-glucosamine + H2O = a UDP-3-O-[(3R)-3-hydroxyacyl]-alpha-D-glucosamine + acetate</text>
        <dbReference type="Rhea" id="RHEA:67816"/>
        <dbReference type="ChEBI" id="CHEBI:15377"/>
        <dbReference type="ChEBI" id="CHEBI:30089"/>
        <dbReference type="ChEBI" id="CHEBI:137740"/>
        <dbReference type="ChEBI" id="CHEBI:173225"/>
        <dbReference type="EC" id="3.5.1.108"/>
    </reaction>
</comment>
<evidence type="ECO:0000256" key="6">
    <source>
        <dbReference type="ARBA" id="ARBA00022556"/>
    </source>
</evidence>
<evidence type="ECO:0000256" key="12">
    <source>
        <dbReference type="HAMAP-Rule" id="MF_00388"/>
    </source>
</evidence>
<dbReference type="PANTHER" id="PTHR33694:SF1">
    <property type="entry name" value="UDP-3-O-ACYL-N-ACETYLGLUCOSAMINE DEACETYLASE 1, MITOCHONDRIAL-RELATED"/>
    <property type="match status" value="1"/>
</dbReference>
<dbReference type="Pfam" id="PF03331">
    <property type="entry name" value="LpxC"/>
    <property type="match status" value="1"/>
</dbReference>
<dbReference type="InterPro" id="IPR004463">
    <property type="entry name" value="UDP-acyl_GlcNac_deAcase"/>
</dbReference>
<sequence length="307" mass="32794">MKQQTIAQPISIAGTGLHSGAPVRLRLCPAAADHGISFVRLDYMQGDQVIAVHPGNWMEANLCTVLRNSDGASVSTIEHLLAALHGCGIHNLRIEIDGPEVPILDGSAAPFVTRILAAGLKSCDAPVRVLRVLRPVSVERDGARASLSPAPVLELAFEIDFADKAIGHQSRALEMCNGTFLRELSDCRTFCMRADVEMMQANGLALGGTLDNAVVFDQGNVLTPGGLRRADEPVRHKMLDAMGDLYVAGYPVIGRYEGIKAGHALTGQLLQALFADPQNYEITPCDAQNIARLPGANLSKKDMPLSA</sequence>
<evidence type="ECO:0000256" key="4">
    <source>
        <dbReference type="ARBA" id="ARBA00012745"/>
    </source>
</evidence>
<feature type="binding site" evidence="12">
    <location>
        <position position="240"/>
    </location>
    <ligand>
        <name>Zn(2+)</name>
        <dbReference type="ChEBI" id="CHEBI:29105"/>
    </ligand>
</feature>
<evidence type="ECO:0000256" key="10">
    <source>
        <dbReference type="ARBA" id="ARBA00023098"/>
    </source>
</evidence>
<keyword evidence="9 12" id="KW-0862">Zinc</keyword>
<evidence type="ECO:0000256" key="5">
    <source>
        <dbReference type="ARBA" id="ARBA00022516"/>
    </source>
</evidence>
<keyword evidence="8 12" id="KW-0378">Hydrolase</keyword>
<keyword evidence="14" id="KW-1185">Reference proteome</keyword>
<keyword evidence="10 12" id="KW-0443">Lipid metabolism</keyword>
<dbReference type="InterPro" id="IPR020568">
    <property type="entry name" value="Ribosomal_Su5_D2-typ_SF"/>
</dbReference>
<dbReference type="InterPro" id="IPR015870">
    <property type="entry name" value="UDP-acyl_N-AcGlcN_deAcase_N"/>
</dbReference>
<reference evidence="13" key="1">
    <citation type="submission" date="2023-02" db="EMBL/GenBank/DDBJ databases">
        <title>Description of Roseinatronobacter alkalisoli sp. nov., an alkaliphilic bacerium isolated from soda soil.</title>
        <authorList>
            <person name="Wei W."/>
        </authorList>
    </citation>
    <scope>NUCLEOTIDE SEQUENCE</scope>
    <source>
        <strain evidence="13">HJB301</strain>
    </source>
</reference>
<dbReference type="EC" id="3.5.1.108" evidence="4 12"/>
<dbReference type="Gene3D" id="3.30.1700.10">
    <property type="entry name" value="lpxc deacetylase, domain 2"/>
    <property type="match status" value="1"/>
</dbReference>
<keyword evidence="5 12" id="KW-0444">Lipid biosynthesis</keyword>
<evidence type="ECO:0000256" key="9">
    <source>
        <dbReference type="ARBA" id="ARBA00022833"/>
    </source>
</evidence>
<dbReference type="SUPFAM" id="SSF54211">
    <property type="entry name" value="Ribosomal protein S5 domain 2-like"/>
    <property type="match status" value="2"/>
</dbReference>
<evidence type="ECO:0000313" key="13">
    <source>
        <dbReference type="EMBL" id="MDD7970078.1"/>
    </source>
</evidence>
<comment type="function">
    <text evidence="2 12">Catalyzes the hydrolysis of UDP-3-O-myristoyl-N-acetylglucosamine to form UDP-3-O-myristoylglucosamine and acetate, the committed step in lipid A biosynthesis.</text>
</comment>
<dbReference type="PANTHER" id="PTHR33694">
    <property type="entry name" value="UDP-3-O-ACYL-N-ACETYLGLUCOSAMINE DEACETYLASE 1, MITOCHONDRIAL-RELATED"/>
    <property type="match status" value="1"/>
</dbReference>
<keyword evidence="6 12" id="KW-0441">Lipid A biosynthesis</keyword>
<dbReference type="EMBL" id="JAQZSM010000002">
    <property type="protein sequence ID" value="MDD7970078.1"/>
    <property type="molecule type" value="Genomic_DNA"/>
</dbReference>
<comment type="pathway">
    <text evidence="3 12">Glycolipid biosynthesis; lipid IV(A) biosynthesis; lipid IV(A) from (3R)-3-hydroxytetradecanoyl-[acyl-carrier-protein] and UDP-N-acetyl-alpha-D-glucosamine: step 2/6.</text>
</comment>
<accession>A0ABT5T4N3</accession>
<dbReference type="RefSeq" id="WP_274350640.1">
    <property type="nucleotide sequence ID" value="NZ_JAQZSM010000002.1"/>
</dbReference>
<dbReference type="InterPro" id="IPR011334">
    <property type="entry name" value="UDP-acyl_GlcNac_deAcase_C"/>
</dbReference>
<gene>
    <name evidence="12 13" type="primary">lpxC</name>
    <name evidence="13" type="ORF">PUT78_03110</name>
</gene>
<evidence type="ECO:0000256" key="11">
    <source>
        <dbReference type="ARBA" id="ARBA00024535"/>
    </source>
</evidence>
<dbReference type="HAMAP" id="MF_00388">
    <property type="entry name" value="LpxC"/>
    <property type="match status" value="1"/>
</dbReference>
<evidence type="ECO:0000256" key="3">
    <source>
        <dbReference type="ARBA" id="ARBA00005002"/>
    </source>
</evidence>
<evidence type="ECO:0000313" key="14">
    <source>
        <dbReference type="Proteomes" id="UP001431784"/>
    </source>
</evidence>